<proteinExistence type="predicted"/>
<name>A0AAD3DPY3_9CHLO</name>
<organism evidence="1 2">
    <name type="scientific">Astrephomene gubernaculifera</name>
    <dbReference type="NCBI Taxonomy" id="47775"/>
    <lineage>
        <taxon>Eukaryota</taxon>
        <taxon>Viridiplantae</taxon>
        <taxon>Chlorophyta</taxon>
        <taxon>core chlorophytes</taxon>
        <taxon>Chlorophyceae</taxon>
        <taxon>CS clade</taxon>
        <taxon>Chlamydomonadales</taxon>
        <taxon>Astrephomenaceae</taxon>
        <taxon>Astrephomene</taxon>
    </lineage>
</organism>
<dbReference type="SUPFAM" id="SSF48403">
    <property type="entry name" value="Ankyrin repeat"/>
    <property type="match status" value="1"/>
</dbReference>
<dbReference type="PANTHER" id="PTHR46586:SF3">
    <property type="entry name" value="ANKYRIN REPEAT-CONTAINING PROTEIN"/>
    <property type="match status" value="1"/>
</dbReference>
<dbReference type="InterPro" id="IPR002110">
    <property type="entry name" value="Ankyrin_rpt"/>
</dbReference>
<protein>
    <recommendedName>
        <fullName evidence="3">Ankyrin repeat domain-containing protein</fullName>
    </recommendedName>
</protein>
<reference evidence="1 2" key="1">
    <citation type="journal article" date="2021" name="Sci. Rep.">
        <title>Genome sequencing of the multicellular alga Astrephomene provides insights into convergent evolution of germ-soma differentiation.</title>
        <authorList>
            <person name="Yamashita S."/>
            <person name="Yamamoto K."/>
            <person name="Matsuzaki R."/>
            <person name="Suzuki S."/>
            <person name="Yamaguchi H."/>
            <person name="Hirooka S."/>
            <person name="Minakuchi Y."/>
            <person name="Miyagishima S."/>
            <person name="Kawachi M."/>
            <person name="Toyoda A."/>
            <person name="Nozaki H."/>
        </authorList>
    </citation>
    <scope>NUCLEOTIDE SEQUENCE [LARGE SCALE GENOMIC DNA]</scope>
    <source>
        <strain evidence="1 2">NIES-4017</strain>
    </source>
</reference>
<dbReference type="Pfam" id="PF13637">
    <property type="entry name" value="Ank_4"/>
    <property type="match status" value="1"/>
</dbReference>
<keyword evidence="2" id="KW-1185">Reference proteome</keyword>
<evidence type="ECO:0000313" key="1">
    <source>
        <dbReference type="EMBL" id="GFR44792.1"/>
    </source>
</evidence>
<evidence type="ECO:0000313" key="2">
    <source>
        <dbReference type="Proteomes" id="UP001054857"/>
    </source>
</evidence>
<feature type="non-terminal residue" evidence="1">
    <location>
        <position position="162"/>
    </location>
</feature>
<dbReference type="Gene3D" id="1.25.40.20">
    <property type="entry name" value="Ankyrin repeat-containing domain"/>
    <property type="match status" value="1"/>
</dbReference>
<dbReference type="EMBL" id="BMAR01000008">
    <property type="protein sequence ID" value="GFR44792.1"/>
    <property type="molecule type" value="Genomic_DNA"/>
</dbReference>
<sequence length="162" mass="17820">VANAAIRAGNPAALEYLLRQNRGVDTKPLTVEVAAEKGNLDMLQVLQAAGCSLKRQPVLQGAVRGGHLHVVSWLVETLGIDLRRRSELMRFAAKSGNLQLLVWLHERGCRRDWGTLSDTVEDSSEEALEWLVQQGWPVDPPQQARGNAHPYLVAGRRGDLAT</sequence>
<dbReference type="AlphaFoldDB" id="A0AAD3DPY3"/>
<comment type="caution">
    <text evidence="1">The sequence shown here is derived from an EMBL/GenBank/DDBJ whole genome shotgun (WGS) entry which is preliminary data.</text>
</comment>
<dbReference type="InterPro" id="IPR052050">
    <property type="entry name" value="SecEffector_AnkRepeat"/>
</dbReference>
<gene>
    <name evidence="1" type="ORF">Agub_g6126</name>
</gene>
<accession>A0AAD3DPY3</accession>
<feature type="non-terminal residue" evidence="1">
    <location>
        <position position="1"/>
    </location>
</feature>
<dbReference type="InterPro" id="IPR036770">
    <property type="entry name" value="Ankyrin_rpt-contain_sf"/>
</dbReference>
<dbReference type="PANTHER" id="PTHR46586">
    <property type="entry name" value="ANKYRIN REPEAT-CONTAINING PROTEIN"/>
    <property type="match status" value="1"/>
</dbReference>
<evidence type="ECO:0008006" key="3">
    <source>
        <dbReference type="Google" id="ProtNLM"/>
    </source>
</evidence>
<dbReference type="Proteomes" id="UP001054857">
    <property type="component" value="Unassembled WGS sequence"/>
</dbReference>